<dbReference type="InterPro" id="IPR001841">
    <property type="entry name" value="Znf_RING"/>
</dbReference>
<proteinExistence type="predicted"/>
<dbReference type="SMART" id="SM00449">
    <property type="entry name" value="SPRY"/>
    <property type="match status" value="1"/>
</dbReference>
<dbReference type="SMART" id="SM00589">
    <property type="entry name" value="PRY"/>
    <property type="match status" value="1"/>
</dbReference>
<keyword evidence="3" id="KW-0862">Zinc</keyword>
<dbReference type="eggNOG" id="KOG2177">
    <property type="taxonomic scope" value="Eukaryota"/>
</dbReference>
<dbReference type="InterPro" id="IPR003877">
    <property type="entry name" value="SPRY_dom"/>
</dbReference>
<dbReference type="SUPFAM" id="SSF57850">
    <property type="entry name" value="RING/U-box"/>
    <property type="match status" value="1"/>
</dbReference>
<dbReference type="PROSITE" id="PS50089">
    <property type="entry name" value="ZF_RING_2"/>
    <property type="match status" value="1"/>
</dbReference>
<gene>
    <name evidence="9" type="primary">LOC102346640</name>
</gene>
<dbReference type="Pfam" id="PF00622">
    <property type="entry name" value="SPRY"/>
    <property type="match status" value="1"/>
</dbReference>
<feature type="coiled-coil region" evidence="5">
    <location>
        <begin position="200"/>
        <end position="238"/>
    </location>
</feature>
<evidence type="ECO:0000259" key="8">
    <source>
        <dbReference type="PROSITE" id="PS50188"/>
    </source>
</evidence>
<evidence type="ECO:0000256" key="5">
    <source>
        <dbReference type="SAM" id="Coils"/>
    </source>
</evidence>
<keyword evidence="2 4" id="KW-0863">Zinc-finger</keyword>
<dbReference type="AlphaFoldDB" id="H3B2S6"/>
<evidence type="ECO:0000259" key="7">
    <source>
        <dbReference type="PROSITE" id="PS50119"/>
    </source>
</evidence>
<dbReference type="SUPFAM" id="SSF57845">
    <property type="entry name" value="B-box zinc-binding domain"/>
    <property type="match status" value="1"/>
</dbReference>
<dbReference type="InterPro" id="IPR013320">
    <property type="entry name" value="ConA-like_dom_sf"/>
</dbReference>
<dbReference type="CDD" id="cd19762">
    <property type="entry name" value="Bbox2_TRIM7-like"/>
    <property type="match status" value="1"/>
</dbReference>
<dbReference type="CDD" id="cd13733">
    <property type="entry name" value="SPRY_PRY_C-I_1"/>
    <property type="match status" value="1"/>
</dbReference>
<dbReference type="GO" id="GO:0008270">
    <property type="term" value="F:zinc ion binding"/>
    <property type="evidence" value="ECO:0007669"/>
    <property type="project" value="UniProtKB-KW"/>
</dbReference>
<dbReference type="Pfam" id="PF13765">
    <property type="entry name" value="PRY"/>
    <property type="match status" value="1"/>
</dbReference>
<dbReference type="Proteomes" id="UP000008672">
    <property type="component" value="Unassembled WGS sequence"/>
</dbReference>
<dbReference type="Pfam" id="PF00643">
    <property type="entry name" value="zf-B_box"/>
    <property type="match status" value="1"/>
</dbReference>
<sequence>RERERKMSSLILAESLTSEVTCPICHEFYKDPVRLECEHNFCRACISRYWSSEEEGGFTCPLCREIFPQLQLKTNRLLASIVERVRRLRVGSPADAGATGLCERHEEKLKLFCEDDQQAICVVCGVSRDHKGHKMTPLHEAAQYFKEKLEEAKQQFDQQRASLKTLETQQQKKISDVKETAAALKAHIISEYEVLQRFLAEEQRALLAELRAEEEKLVAEMERNLEEIAKECSSLQRSVKDFGNWPSEDDSITLLMAGVQDFKSSCRKTERIETLSLNNVCGVLSGDLNVGKFRGPLQYAAWKRMRAVVTPAPTPLTFDPESANPYLALSDDLRSARYSYAPQELPENPERFDFCACVLAAEGFSTGRHYWEVDVGDRPDWDLGITAASADRDSWVILTPENGYWTFGHVSHRQVGILLDYEAGQLSFYSADTLAHLHTFAATFSEKVYPFFYPSADSNAQPLRLLHPE</sequence>
<dbReference type="Gene3D" id="2.60.120.920">
    <property type="match status" value="1"/>
</dbReference>
<evidence type="ECO:0000256" key="4">
    <source>
        <dbReference type="PROSITE-ProRule" id="PRU00024"/>
    </source>
</evidence>
<feature type="coiled-coil region" evidence="5">
    <location>
        <begin position="142"/>
        <end position="169"/>
    </location>
</feature>
<dbReference type="Gene3D" id="3.30.160.60">
    <property type="entry name" value="Classic Zinc Finger"/>
    <property type="match status" value="1"/>
</dbReference>
<dbReference type="EMBL" id="AFYH01118185">
    <property type="status" value="NOT_ANNOTATED_CDS"/>
    <property type="molecule type" value="Genomic_DNA"/>
</dbReference>
<dbReference type="OMA" id="WERHRIN"/>
<dbReference type="InterPro" id="IPR017907">
    <property type="entry name" value="Znf_RING_CS"/>
</dbReference>
<evidence type="ECO:0000313" key="10">
    <source>
        <dbReference type="Proteomes" id="UP000008672"/>
    </source>
</evidence>
<dbReference type="GeneTree" id="ENSGT00940000158537"/>
<dbReference type="PROSITE" id="PS00518">
    <property type="entry name" value="ZF_RING_1"/>
    <property type="match status" value="1"/>
</dbReference>
<dbReference type="Gene3D" id="3.30.40.10">
    <property type="entry name" value="Zinc/RING finger domain, C3HC4 (zinc finger)"/>
    <property type="match status" value="1"/>
</dbReference>
<dbReference type="PROSITE" id="PS50188">
    <property type="entry name" value="B302_SPRY"/>
    <property type="match status" value="1"/>
</dbReference>
<dbReference type="InterPro" id="IPR013083">
    <property type="entry name" value="Znf_RING/FYVE/PHD"/>
</dbReference>
<dbReference type="InParanoid" id="H3B2S6"/>
<dbReference type="EMBL" id="AFYH01118184">
    <property type="status" value="NOT_ANNOTATED_CDS"/>
    <property type="molecule type" value="Genomic_DNA"/>
</dbReference>
<dbReference type="InterPro" id="IPR001870">
    <property type="entry name" value="B30.2/SPRY"/>
</dbReference>
<evidence type="ECO:0000256" key="1">
    <source>
        <dbReference type="ARBA" id="ARBA00022723"/>
    </source>
</evidence>
<evidence type="ECO:0000259" key="6">
    <source>
        <dbReference type="PROSITE" id="PS50089"/>
    </source>
</evidence>
<dbReference type="PROSITE" id="PS50119">
    <property type="entry name" value="ZF_BBOX"/>
    <property type="match status" value="1"/>
</dbReference>
<dbReference type="Ensembl" id="ENSLACT00000016309.1">
    <property type="protein sequence ID" value="ENSLACP00000016197.1"/>
    <property type="gene ID" value="ENSLACG00000014268.1"/>
</dbReference>
<dbReference type="SMART" id="SM00336">
    <property type="entry name" value="BBOX"/>
    <property type="match status" value="1"/>
</dbReference>
<evidence type="ECO:0000313" key="9">
    <source>
        <dbReference type="Ensembl" id="ENSLACP00000016197.1"/>
    </source>
</evidence>
<keyword evidence="10" id="KW-1185">Reference proteome</keyword>
<evidence type="ECO:0000256" key="3">
    <source>
        <dbReference type="ARBA" id="ARBA00022833"/>
    </source>
</evidence>
<dbReference type="InterPro" id="IPR043136">
    <property type="entry name" value="B30.2/SPRY_sf"/>
</dbReference>
<accession>H3B2S6</accession>
<reference evidence="10" key="1">
    <citation type="submission" date="2011-08" db="EMBL/GenBank/DDBJ databases">
        <title>The draft genome of Latimeria chalumnae.</title>
        <authorList>
            <person name="Di Palma F."/>
            <person name="Alfoldi J."/>
            <person name="Johnson J."/>
            <person name="Berlin A."/>
            <person name="Gnerre S."/>
            <person name="Jaffe D."/>
            <person name="MacCallum I."/>
            <person name="Young S."/>
            <person name="Walker B.J."/>
            <person name="Lander E."/>
            <person name="Lindblad-Toh K."/>
        </authorList>
    </citation>
    <scope>NUCLEOTIDE SEQUENCE [LARGE SCALE GENOMIC DNA]</scope>
    <source>
        <strain evidence="10">Wild caught</strain>
    </source>
</reference>
<keyword evidence="1" id="KW-0479">Metal-binding</keyword>
<protein>
    <submittedName>
        <fullName evidence="9">Uncharacterized protein</fullName>
    </submittedName>
</protein>
<dbReference type="PANTHER" id="PTHR24103">
    <property type="entry name" value="E3 UBIQUITIN-PROTEIN LIGASE TRIM"/>
    <property type="match status" value="1"/>
</dbReference>
<organism evidence="9 10">
    <name type="scientific">Latimeria chalumnae</name>
    <name type="common">Coelacanth</name>
    <dbReference type="NCBI Taxonomy" id="7897"/>
    <lineage>
        <taxon>Eukaryota</taxon>
        <taxon>Metazoa</taxon>
        <taxon>Chordata</taxon>
        <taxon>Craniata</taxon>
        <taxon>Vertebrata</taxon>
        <taxon>Euteleostomi</taxon>
        <taxon>Coelacanthiformes</taxon>
        <taxon>Coelacanthidae</taxon>
        <taxon>Latimeria</taxon>
    </lineage>
</organism>
<dbReference type="Pfam" id="PF15227">
    <property type="entry name" value="zf-C3HC4_4"/>
    <property type="match status" value="1"/>
</dbReference>
<keyword evidence="5" id="KW-0175">Coiled coil</keyword>
<dbReference type="PRINTS" id="PR01407">
    <property type="entry name" value="BUTYPHLNCDUF"/>
</dbReference>
<dbReference type="HOGENOM" id="CLU_013137_0_3_1"/>
<dbReference type="InterPro" id="IPR003879">
    <property type="entry name" value="Butyrophylin_SPRY"/>
</dbReference>
<reference evidence="9" key="2">
    <citation type="submission" date="2025-08" db="UniProtKB">
        <authorList>
            <consortium name="Ensembl"/>
        </authorList>
    </citation>
    <scope>IDENTIFICATION</scope>
</reference>
<dbReference type="InterPro" id="IPR050143">
    <property type="entry name" value="TRIM/RBCC"/>
</dbReference>
<dbReference type="SMART" id="SM00184">
    <property type="entry name" value="RING"/>
    <property type="match status" value="1"/>
</dbReference>
<dbReference type="SUPFAM" id="SSF49899">
    <property type="entry name" value="Concanavalin A-like lectins/glucanases"/>
    <property type="match status" value="1"/>
</dbReference>
<dbReference type="InterPro" id="IPR006574">
    <property type="entry name" value="PRY"/>
</dbReference>
<evidence type="ECO:0000256" key="2">
    <source>
        <dbReference type="ARBA" id="ARBA00022771"/>
    </source>
</evidence>
<dbReference type="CDD" id="cd16594">
    <property type="entry name" value="RING-HC_TRIM7-like_C-IV"/>
    <property type="match status" value="1"/>
</dbReference>
<feature type="domain" description="B30.2/SPRY" evidence="8">
    <location>
        <begin position="296"/>
        <end position="469"/>
    </location>
</feature>
<feature type="domain" description="B box-type" evidence="7">
    <location>
        <begin position="97"/>
        <end position="138"/>
    </location>
</feature>
<feature type="domain" description="RING-type" evidence="6">
    <location>
        <begin position="22"/>
        <end position="64"/>
    </location>
</feature>
<reference evidence="9" key="3">
    <citation type="submission" date="2025-09" db="UniProtKB">
        <authorList>
            <consortium name="Ensembl"/>
        </authorList>
    </citation>
    <scope>IDENTIFICATION</scope>
</reference>
<dbReference type="InterPro" id="IPR000315">
    <property type="entry name" value="Znf_B-box"/>
</dbReference>
<name>H3B2S6_LATCH</name>